<feature type="region of interest" description="Disordered" evidence="1">
    <location>
        <begin position="1"/>
        <end position="35"/>
    </location>
</feature>
<keyword evidence="3" id="KW-1185">Reference proteome</keyword>
<gene>
    <name evidence="2" type="ORF">RCOM_0107320</name>
</gene>
<name>B9SEX0_RICCO</name>
<evidence type="ECO:0000313" key="2">
    <source>
        <dbReference type="EMBL" id="EEF37866.1"/>
    </source>
</evidence>
<proteinExistence type="predicted"/>
<sequence length="70" mass="7569">MWVATSPLDGEGMSTSSKQESFDDRGAAPSVGDECATLTSGRRTKSDYGIEWAGRRWQQAAMAGDIGQLW</sequence>
<reference evidence="3" key="1">
    <citation type="journal article" date="2010" name="Nat. Biotechnol.">
        <title>Draft genome sequence of the oilseed species Ricinus communis.</title>
        <authorList>
            <person name="Chan A.P."/>
            <person name="Crabtree J."/>
            <person name="Zhao Q."/>
            <person name="Lorenzi H."/>
            <person name="Orvis J."/>
            <person name="Puiu D."/>
            <person name="Melake-Berhan A."/>
            <person name="Jones K.M."/>
            <person name="Redman J."/>
            <person name="Chen G."/>
            <person name="Cahoon E.B."/>
            <person name="Gedil M."/>
            <person name="Stanke M."/>
            <person name="Haas B.J."/>
            <person name="Wortman J.R."/>
            <person name="Fraser-Liggett C.M."/>
            <person name="Ravel J."/>
            <person name="Rabinowicz P.D."/>
        </authorList>
    </citation>
    <scope>NUCLEOTIDE SEQUENCE [LARGE SCALE GENOMIC DNA]</scope>
    <source>
        <strain evidence="3">cv. Hale</strain>
    </source>
</reference>
<dbReference type="Proteomes" id="UP000008311">
    <property type="component" value="Unassembled WGS sequence"/>
</dbReference>
<evidence type="ECO:0000256" key="1">
    <source>
        <dbReference type="SAM" id="MobiDB-lite"/>
    </source>
</evidence>
<dbReference type="InParanoid" id="B9SEX0"/>
<dbReference type="AlphaFoldDB" id="B9SEX0"/>
<dbReference type="EMBL" id="EQ973939">
    <property type="protein sequence ID" value="EEF37866.1"/>
    <property type="molecule type" value="Genomic_DNA"/>
</dbReference>
<protein>
    <submittedName>
        <fullName evidence="2">Uncharacterized protein</fullName>
    </submittedName>
</protein>
<accession>B9SEX0</accession>
<evidence type="ECO:0000313" key="3">
    <source>
        <dbReference type="Proteomes" id="UP000008311"/>
    </source>
</evidence>
<organism evidence="2 3">
    <name type="scientific">Ricinus communis</name>
    <name type="common">Castor bean</name>
    <dbReference type="NCBI Taxonomy" id="3988"/>
    <lineage>
        <taxon>Eukaryota</taxon>
        <taxon>Viridiplantae</taxon>
        <taxon>Streptophyta</taxon>
        <taxon>Embryophyta</taxon>
        <taxon>Tracheophyta</taxon>
        <taxon>Spermatophyta</taxon>
        <taxon>Magnoliopsida</taxon>
        <taxon>eudicotyledons</taxon>
        <taxon>Gunneridae</taxon>
        <taxon>Pentapetalae</taxon>
        <taxon>rosids</taxon>
        <taxon>fabids</taxon>
        <taxon>Malpighiales</taxon>
        <taxon>Euphorbiaceae</taxon>
        <taxon>Acalyphoideae</taxon>
        <taxon>Acalypheae</taxon>
        <taxon>Ricinus</taxon>
    </lineage>
</organism>